<dbReference type="PANTHER" id="PTHR21266:SF59">
    <property type="entry name" value="BLR4922 PROTEIN"/>
    <property type="match status" value="1"/>
</dbReference>
<evidence type="ECO:0000256" key="1">
    <source>
        <dbReference type="ARBA" id="ARBA00022714"/>
    </source>
</evidence>
<dbReference type="SUPFAM" id="SSF50022">
    <property type="entry name" value="ISP domain"/>
    <property type="match status" value="1"/>
</dbReference>
<gene>
    <name evidence="7" type="ORF">K7C98_38720</name>
</gene>
<evidence type="ECO:0000313" key="7">
    <source>
        <dbReference type="EMBL" id="MBZ5715203.1"/>
    </source>
</evidence>
<accession>A0ABS7U419</accession>
<organism evidence="7 8">
    <name type="scientific">Nannocystis pusilla</name>
    <dbReference type="NCBI Taxonomy" id="889268"/>
    <lineage>
        <taxon>Bacteria</taxon>
        <taxon>Pseudomonadati</taxon>
        <taxon>Myxococcota</taxon>
        <taxon>Polyangia</taxon>
        <taxon>Nannocystales</taxon>
        <taxon>Nannocystaceae</taxon>
        <taxon>Nannocystis</taxon>
    </lineage>
</organism>
<keyword evidence="5" id="KW-0411">Iron-sulfur</keyword>
<keyword evidence="8" id="KW-1185">Reference proteome</keyword>
<dbReference type="SUPFAM" id="SSF55961">
    <property type="entry name" value="Bet v1-like"/>
    <property type="match status" value="1"/>
</dbReference>
<dbReference type="Pfam" id="PF00355">
    <property type="entry name" value="Rieske"/>
    <property type="match status" value="1"/>
</dbReference>
<name>A0ABS7U419_9BACT</name>
<evidence type="ECO:0000256" key="3">
    <source>
        <dbReference type="ARBA" id="ARBA00023002"/>
    </source>
</evidence>
<dbReference type="PROSITE" id="PS51296">
    <property type="entry name" value="RIESKE"/>
    <property type="match status" value="1"/>
</dbReference>
<dbReference type="GO" id="GO:0051213">
    <property type="term" value="F:dioxygenase activity"/>
    <property type="evidence" value="ECO:0007669"/>
    <property type="project" value="UniProtKB-KW"/>
</dbReference>
<sequence length="347" mass="39138">MLKNFWYACHRSSEVTARPVQLRMLGHEFVLWRDRAGKVVALDDRCPHRGASLSQGTCSGDHIVCPYHGWAFEPGGACVAIPANTGDARVPRKAAVRSYPTEERHGWVWLFVGDLEGDERPPIPPLPEYGDPGWKAIHGRFLWHAHYARVVENGIDIAHAPFVHSRSFGNPARPEVDDYVIEAHPWGASASVALVAPPPGGLWSLVLPKDRPPVKTRVAFYMPCYTRLDLDLGGMKMILFSTNIPLDDEHTLTRWIMLRDFFKGAWADGNARARTHRIFLEDQPIVESQRPRAVPLDMSLEVHAKSDAIPLVFRKLRRECLLERDWGLRWDDPAEPAAPARLVAIRP</sequence>
<dbReference type="EMBL" id="JAIRAU010000056">
    <property type="protein sequence ID" value="MBZ5715203.1"/>
    <property type="molecule type" value="Genomic_DNA"/>
</dbReference>
<evidence type="ECO:0000259" key="6">
    <source>
        <dbReference type="PROSITE" id="PS51296"/>
    </source>
</evidence>
<evidence type="ECO:0000256" key="2">
    <source>
        <dbReference type="ARBA" id="ARBA00022723"/>
    </source>
</evidence>
<evidence type="ECO:0000313" key="8">
    <source>
        <dbReference type="Proteomes" id="UP001139031"/>
    </source>
</evidence>
<dbReference type="PANTHER" id="PTHR21266">
    <property type="entry name" value="IRON-SULFUR DOMAIN CONTAINING PROTEIN"/>
    <property type="match status" value="1"/>
</dbReference>
<keyword evidence="2" id="KW-0479">Metal-binding</keyword>
<dbReference type="InterPro" id="IPR036922">
    <property type="entry name" value="Rieske_2Fe-2S_sf"/>
</dbReference>
<keyword evidence="4" id="KW-0408">Iron</keyword>
<dbReference type="InterPro" id="IPR050584">
    <property type="entry name" value="Cholesterol_7-desaturase"/>
</dbReference>
<reference evidence="7" key="1">
    <citation type="submission" date="2021-08" db="EMBL/GenBank/DDBJ databases">
        <authorList>
            <person name="Stevens D.C."/>
        </authorList>
    </citation>
    <scope>NUCLEOTIDE SEQUENCE</scope>
    <source>
        <strain evidence="7">DSM 53165</strain>
    </source>
</reference>
<dbReference type="Proteomes" id="UP001139031">
    <property type="component" value="Unassembled WGS sequence"/>
</dbReference>
<keyword evidence="1" id="KW-0001">2Fe-2S</keyword>
<dbReference type="InterPro" id="IPR017941">
    <property type="entry name" value="Rieske_2Fe-2S"/>
</dbReference>
<dbReference type="Gene3D" id="3.90.380.10">
    <property type="entry name" value="Naphthalene 1,2-dioxygenase Alpha Subunit, Chain A, domain 1"/>
    <property type="match status" value="1"/>
</dbReference>
<evidence type="ECO:0000256" key="4">
    <source>
        <dbReference type="ARBA" id="ARBA00023004"/>
    </source>
</evidence>
<dbReference type="InterPro" id="IPR044043">
    <property type="entry name" value="VanA_C_cat"/>
</dbReference>
<keyword evidence="7" id="KW-0223">Dioxygenase</keyword>
<dbReference type="RefSeq" id="WP_224196944.1">
    <property type="nucleotide sequence ID" value="NZ_JAIRAU010000056.1"/>
</dbReference>
<proteinExistence type="predicted"/>
<protein>
    <submittedName>
        <fullName evidence="7">Aromatic ring-hydroxylating dioxygenase subunit alpha</fullName>
    </submittedName>
</protein>
<dbReference type="Gene3D" id="2.102.10.10">
    <property type="entry name" value="Rieske [2Fe-2S] iron-sulphur domain"/>
    <property type="match status" value="1"/>
</dbReference>
<evidence type="ECO:0000256" key="5">
    <source>
        <dbReference type="ARBA" id="ARBA00023014"/>
    </source>
</evidence>
<dbReference type="Pfam" id="PF19112">
    <property type="entry name" value="VanA_C"/>
    <property type="match status" value="1"/>
</dbReference>
<feature type="domain" description="Rieske" evidence="6">
    <location>
        <begin position="6"/>
        <end position="110"/>
    </location>
</feature>
<comment type="caution">
    <text evidence="7">The sequence shown here is derived from an EMBL/GenBank/DDBJ whole genome shotgun (WGS) entry which is preliminary data.</text>
</comment>
<keyword evidence="3" id="KW-0560">Oxidoreductase</keyword>